<organism evidence="2 3">
    <name type="scientific">Coraliomargarita akajimensis (strain DSM 45221 / IAM 15411 / JCM 23193 / KCTC 12865 / 04OKA010-24)</name>
    <dbReference type="NCBI Taxonomy" id="583355"/>
    <lineage>
        <taxon>Bacteria</taxon>
        <taxon>Pseudomonadati</taxon>
        <taxon>Verrucomicrobiota</taxon>
        <taxon>Opitutia</taxon>
        <taxon>Puniceicoccales</taxon>
        <taxon>Coraliomargaritaceae</taxon>
        <taxon>Coraliomargarita</taxon>
    </lineage>
</organism>
<reference evidence="2 3" key="1">
    <citation type="journal article" date="2010" name="Stand. Genomic Sci.">
        <title>Complete genome sequence of Coraliomargarita akajimensis type strain (04OKA010-24).</title>
        <authorList>
            <person name="Mavromatis K."/>
            <person name="Abt B."/>
            <person name="Brambilla E."/>
            <person name="Lapidus A."/>
            <person name="Copeland A."/>
            <person name="Deshpande S."/>
            <person name="Nolan M."/>
            <person name="Lucas S."/>
            <person name="Tice H."/>
            <person name="Cheng J.F."/>
            <person name="Han C."/>
            <person name="Detter J.C."/>
            <person name="Woyke T."/>
            <person name="Goodwin L."/>
            <person name="Pitluck S."/>
            <person name="Held B."/>
            <person name="Brettin T."/>
            <person name="Tapia R."/>
            <person name="Ivanova N."/>
            <person name="Mikhailova N."/>
            <person name="Pati A."/>
            <person name="Liolios K."/>
            <person name="Chen A."/>
            <person name="Palaniappan K."/>
            <person name="Land M."/>
            <person name="Hauser L."/>
            <person name="Chang Y.J."/>
            <person name="Jeffries C.D."/>
            <person name="Rohde M."/>
            <person name="Goker M."/>
            <person name="Bristow J."/>
            <person name="Eisen J.A."/>
            <person name="Markowitz V."/>
            <person name="Hugenholtz P."/>
            <person name="Klenk H.P."/>
            <person name="Kyrpides N.C."/>
        </authorList>
    </citation>
    <scope>NUCLEOTIDE SEQUENCE [LARGE SCALE GENOMIC DNA]</scope>
    <source>
        <strain evidence="3">DSM 45221 / IAM 15411 / JCM 23193 / KCTC 12865</strain>
    </source>
</reference>
<feature type="domain" description="3-keto-alpha-glucoside-1,2-lyase/3-keto-2-hydroxy-glucal hydratase" evidence="1">
    <location>
        <begin position="30"/>
        <end position="214"/>
    </location>
</feature>
<dbReference type="RefSeq" id="WP_013042178.1">
    <property type="nucleotide sequence ID" value="NC_014008.1"/>
</dbReference>
<protein>
    <recommendedName>
        <fullName evidence="1">3-keto-alpha-glucoside-1,2-lyase/3-keto-2-hydroxy-glucal hydratase domain-containing protein</fullName>
    </recommendedName>
</protein>
<dbReference type="Gene3D" id="2.60.120.560">
    <property type="entry name" value="Exo-inulinase, domain 1"/>
    <property type="match status" value="1"/>
</dbReference>
<name>D5EN18_CORAD</name>
<dbReference type="Pfam" id="PF06439">
    <property type="entry name" value="3keto-disac_hyd"/>
    <property type="match status" value="1"/>
</dbReference>
<dbReference type="KEGG" id="caa:Caka_0428"/>
<dbReference type="InterPro" id="IPR010496">
    <property type="entry name" value="AL/BT2_dom"/>
</dbReference>
<evidence type="ECO:0000313" key="3">
    <source>
        <dbReference type="Proteomes" id="UP000000925"/>
    </source>
</evidence>
<dbReference type="AlphaFoldDB" id="D5EN18"/>
<keyword evidence="3" id="KW-1185">Reference proteome</keyword>
<dbReference type="OrthoDB" id="176168at2"/>
<evidence type="ECO:0000259" key="1">
    <source>
        <dbReference type="Pfam" id="PF06439"/>
    </source>
</evidence>
<dbReference type="HOGENOM" id="CLU_073042_0_0_0"/>
<proteinExistence type="predicted"/>
<evidence type="ECO:0000313" key="2">
    <source>
        <dbReference type="EMBL" id="ADE53453.1"/>
    </source>
</evidence>
<accession>D5EN18</accession>
<dbReference type="EMBL" id="CP001998">
    <property type="protein sequence ID" value="ADE53453.1"/>
    <property type="molecule type" value="Genomic_DNA"/>
</dbReference>
<dbReference type="STRING" id="583355.Caka_0428"/>
<dbReference type="Proteomes" id="UP000000925">
    <property type="component" value="Chromosome"/>
</dbReference>
<dbReference type="eggNOG" id="COG2152">
    <property type="taxonomic scope" value="Bacteria"/>
</dbReference>
<gene>
    <name evidence="2" type="ordered locus">Caka_0428</name>
</gene>
<dbReference type="GO" id="GO:0016787">
    <property type="term" value="F:hydrolase activity"/>
    <property type="evidence" value="ECO:0007669"/>
    <property type="project" value="InterPro"/>
</dbReference>
<sequence length="216" mass="24648">MKTTFLTTLTATCCILAMAQAETDFKKLDSMEHWRTSKQTGPGGWSINPEGVIHLIPHKSGALVSKEKFLDFELVFEWKVAKGVNSGVFYRSAKGRSPEYQILDDANHVRGQWEVSRAAALYDLYGRSDDDCVKPFGEWNTGRIIAKGKRLQHWLNGVLVVDVEVGSEDWNARFIKSKNTKDPEKTNWDFGLQKGSIWLQDHGGEVWYRNVRIREL</sequence>